<name>A0A1X7TE25_AMPQE</name>
<proteinExistence type="predicted"/>
<reference evidence="1" key="1">
    <citation type="submission" date="2017-05" db="UniProtKB">
        <authorList>
            <consortium name="EnsemblMetazoa"/>
        </authorList>
    </citation>
    <scope>IDENTIFICATION</scope>
</reference>
<organism evidence="1">
    <name type="scientific">Amphimedon queenslandica</name>
    <name type="common">Sponge</name>
    <dbReference type="NCBI Taxonomy" id="400682"/>
    <lineage>
        <taxon>Eukaryota</taxon>
        <taxon>Metazoa</taxon>
        <taxon>Porifera</taxon>
        <taxon>Demospongiae</taxon>
        <taxon>Heteroscleromorpha</taxon>
        <taxon>Haplosclerida</taxon>
        <taxon>Niphatidae</taxon>
        <taxon>Amphimedon</taxon>
    </lineage>
</organism>
<sequence length="125" mass="13988">MLNQSLPQSYKDKELRKKLSEKVEFLRLPHPFSGCYKPFEKCLIESLQHLLHQGITFSSPIEVKLSGDGAPFYRSTFILLSFSFPSIDPTAISATGTHTLGVLEGAESYDSIKYGFAPCNSRNKI</sequence>
<dbReference type="InParanoid" id="A0A1X7TE25"/>
<evidence type="ECO:0000313" key="1">
    <source>
        <dbReference type="EnsemblMetazoa" id="Aqu2.1.12871_001"/>
    </source>
</evidence>
<accession>A0A1X7TE25</accession>
<dbReference type="AlphaFoldDB" id="A0A1X7TE25"/>
<dbReference type="EnsemblMetazoa" id="Aqu2.1.12871_001">
    <property type="protein sequence ID" value="Aqu2.1.12871_001"/>
    <property type="gene ID" value="Aqu2.1.12871"/>
</dbReference>
<protein>
    <submittedName>
        <fullName evidence="1">Uncharacterized protein</fullName>
    </submittedName>
</protein>